<proteinExistence type="inferred from homology"/>
<evidence type="ECO:0000259" key="11">
    <source>
        <dbReference type="PROSITE" id="PS51472"/>
    </source>
</evidence>
<comment type="subcellular location">
    <subcellularLocation>
        <location evidence="1">Nucleus</location>
        <location evidence="1">Nuclear pore complex</location>
    </subcellularLocation>
</comment>
<evidence type="ECO:0000256" key="1">
    <source>
        <dbReference type="ARBA" id="ARBA00004567"/>
    </source>
</evidence>
<dbReference type="CDD" id="cd12441">
    <property type="entry name" value="RRM_Nup53_like"/>
    <property type="match status" value="1"/>
</dbReference>
<evidence type="ECO:0000256" key="3">
    <source>
        <dbReference type="ARBA" id="ARBA00022448"/>
    </source>
</evidence>
<dbReference type="InterPro" id="IPR012677">
    <property type="entry name" value="Nucleotide-bd_a/b_plait_sf"/>
</dbReference>
<dbReference type="Pfam" id="PF05172">
    <property type="entry name" value="RRM_Nup35"/>
    <property type="match status" value="1"/>
</dbReference>
<keyword evidence="3 9" id="KW-0813">Transport</keyword>
<name>A0A024G6J5_9STRA</name>
<dbReference type="Proteomes" id="UP000053237">
    <property type="component" value="Unassembled WGS sequence"/>
</dbReference>
<dbReference type="PANTHER" id="PTHR21527">
    <property type="entry name" value="NUCLEOPORIN NUP35"/>
    <property type="match status" value="1"/>
</dbReference>
<reference evidence="12 13" key="1">
    <citation type="submission" date="2012-05" db="EMBL/GenBank/DDBJ databases">
        <title>Recombination and specialization in a pathogen metapopulation.</title>
        <authorList>
            <person name="Gardiner A."/>
            <person name="Kemen E."/>
            <person name="Schultz-Larsen T."/>
            <person name="MacLean D."/>
            <person name="Van Oosterhout C."/>
            <person name="Jones J.D.G."/>
        </authorList>
    </citation>
    <scope>NUCLEOTIDE SEQUENCE [LARGE SCALE GENOMIC DNA]</scope>
    <source>
        <strain evidence="12 13">Ac Nc2</strain>
    </source>
</reference>
<evidence type="ECO:0000256" key="2">
    <source>
        <dbReference type="ARBA" id="ARBA00009454"/>
    </source>
</evidence>
<keyword evidence="5" id="KW-0653">Protein transport</keyword>
<comment type="caution">
    <text evidence="12">The sequence shown here is derived from an EMBL/GenBank/DDBJ whole genome shotgun (WGS) entry which is preliminary data.</text>
</comment>
<feature type="compositionally biased region" description="Polar residues" evidence="10">
    <location>
        <begin position="27"/>
        <end position="45"/>
    </location>
</feature>
<gene>
    <name evidence="12" type="ORF">BN9_031510</name>
</gene>
<dbReference type="GO" id="GO:0006607">
    <property type="term" value="P:NLS-bearing protein import into nucleus"/>
    <property type="evidence" value="ECO:0007669"/>
    <property type="project" value="TreeGrafter"/>
</dbReference>
<dbReference type="GO" id="GO:0003676">
    <property type="term" value="F:nucleic acid binding"/>
    <property type="evidence" value="ECO:0007669"/>
    <property type="project" value="InterPro"/>
</dbReference>
<dbReference type="GO" id="GO:0051028">
    <property type="term" value="P:mRNA transport"/>
    <property type="evidence" value="ECO:0007669"/>
    <property type="project" value="UniProtKB-UniRule"/>
</dbReference>
<dbReference type="FunFam" id="3.30.70.330:FF:000095">
    <property type="entry name" value="Putative Nucleoporin NUP53"/>
    <property type="match status" value="1"/>
</dbReference>
<dbReference type="InParanoid" id="A0A024G6J5"/>
<dbReference type="GO" id="GO:0044613">
    <property type="term" value="C:nuclear pore central transport channel"/>
    <property type="evidence" value="ECO:0007669"/>
    <property type="project" value="TreeGrafter"/>
</dbReference>
<feature type="domain" description="RRM Nup35-type" evidence="11">
    <location>
        <begin position="159"/>
        <end position="239"/>
    </location>
</feature>
<sequence length="289" mass="32611">MGRFEEASKDEEYFPSFLTASAEKPQEANSSPRHPASSSCQQTIASTPNRYTFNDTLLFDTKKSGVSSYTNEIKDSPFNFLNNYKNRTTETLGLRHRKDNEYDRTEMIGDDNDLPPTKSLTTGSDFAPNVFSGNDTGNPMPKKFTSSLYLMDQGDAWGMDGQYWVTVFGFPAASKAVIMTYFQNIGELVDTREYGGKANWIHMRYRTCLQAEKALSRDGSMIGDFMVGVKKCYSTGINNPCSLSLDSSRATPMPSSEYDVIDSNDTDIFLPPRRRKDICSRIAHYLFNW</sequence>
<keyword evidence="8 9" id="KW-0539">Nucleus</keyword>
<dbReference type="AlphaFoldDB" id="A0A024G6J5"/>
<dbReference type="STRING" id="65357.A0A024G6J5"/>
<evidence type="ECO:0000256" key="7">
    <source>
        <dbReference type="ARBA" id="ARBA00023132"/>
    </source>
</evidence>
<organism evidence="12 13">
    <name type="scientific">Albugo candida</name>
    <dbReference type="NCBI Taxonomy" id="65357"/>
    <lineage>
        <taxon>Eukaryota</taxon>
        <taxon>Sar</taxon>
        <taxon>Stramenopiles</taxon>
        <taxon>Oomycota</taxon>
        <taxon>Peronosporomycetes</taxon>
        <taxon>Albuginales</taxon>
        <taxon>Albuginaceae</taxon>
        <taxon>Albugo</taxon>
    </lineage>
</organism>
<evidence type="ECO:0000313" key="12">
    <source>
        <dbReference type="EMBL" id="CCI42367.1"/>
    </source>
</evidence>
<dbReference type="GO" id="GO:0017056">
    <property type="term" value="F:structural constituent of nuclear pore"/>
    <property type="evidence" value="ECO:0007669"/>
    <property type="project" value="TreeGrafter"/>
</dbReference>
<evidence type="ECO:0000256" key="5">
    <source>
        <dbReference type="ARBA" id="ARBA00022927"/>
    </source>
</evidence>
<keyword evidence="7 9" id="KW-0906">Nuclear pore complex</keyword>
<comment type="similarity">
    <text evidence="2">Belongs to the Nup35 family.</text>
</comment>
<evidence type="ECO:0000256" key="9">
    <source>
        <dbReference type="PROSITE-ProRule" id="PRU00804"/>
    </source>
</evidence>
<dbReference type="GO" id="GO:0005543">
    <property type="term" value="F:phospholipid binding"/>
    <property type="evidence" value="ECO:0007669"/>
    <property type="project" value="TreeGrafter"/>
</dbReference>
<dbReference type="GO" id="GO:0006999">
    <property type="term" value="P:nuclear pore organization"/>
    <property type="evidence" value="ECO:0007669"/>
    <property type="project" value="TreeGrafter"/>
</dbReference>
<feature type="region of interest" description="Disordered" evidence="10">
    <location>
        <begin position="105"/>
        <end position="132"/>
    </location>
</feature>
<dbReference type="SUPFAM" id="SSF54928">
    <property type="entry name" value="RNA-binding domain, RBD"/>
    <property type="match status" value="1"/>
</dbReference>
<evidence type="ECO:0000256" key="6">
    <source>
        <dbReference type="ARBA" id="ARBA00023010"/>
    </source>
</evidence>
<dbReference type="OrthoDB" id="3365060at2759"/>
<evidence type="ECO:0000256" key="10">
    <source>
        <dbReference type="SAM" id="MobiDB-lite"/>
    </source>
</evidence>
<evidence type="ECO:0000313" key="13">
    <source>
        <dbReference type="Proteomes" id="UP000053237"/>
    </source>
</evidence>
<dbReference type="Gene3D" id="3.30.70.330">
    <property type="match status" value="1"/>
</dbReference>
<evidence type="ECO:0000256" key="8">
    <source>
        <dbReference type="ARBA" id="ARBA00023242"/>
    </source>
</evidence>
<accession>A0A024G6J5</accession>
<protein>
    <recommendedName>
        <fullName evidence="11">RRM Nup35-type domain-containing protein</fullName>
    </recommendedName>
</protein>
<dbReference type="PROSITE" id="PS51472">
    <property type="entry name" value="RRM_NUP35"/>
    <property type="match status" value="1"/>
</dbReference>
<dbReference type="InterPro" id="IPR035979">
    <property type="entry name" value="RBD_domain_sf"/>
</dbReference>
<feature type="compositionally biased region" description="Basic and acidic residues" evidence="10">
    <location>
        <begin position="1"/>
        <end position="12"/>
    </location>
</feature>
<dbReference type="EMBL" id="CAIX01000033">
    <property type="protein sequence ID" value="CCI42367.1"/>
    <property type="molecule type" value="Genomic_DNA"/>
</dbReference>
<dbReference type="InterPro" id="IPR007846">
    <property type="entry name" value="RRM_NUP35_dom"/>
</dbReference>
<feature type="region of interest" description="Disordered" evidence="10">
    <location>
        <begin position="1"/>
        <end position="45"/>
    </location>
</feature>
<keyword evidence="13" id="KW-1185">Reference proteome</keyword>
<dbReference type="GO" id="GO:0044615">
    <property type="term" value="C:nuclear pore nuclear basket"/>
    <property type="evidence" value="ECO:0007669"/>
    <property type="project" value="TreeGrafter"/>
</dbReference>
<dbReference type="PANTHER" id="PTHR21527:SF6">
    <property type="entry name" value="NUCLEOPORIN NUP35"/>
    <property type="match status" value="1"/>
</dbReference>
<evidence type="ECO:0000256" key="4">
    <source>
        <dbReference type="ARBA" id="ARBA00022816"/>
    </source>
</evidence>
<keyword evidence="4 9" id="KW-0509">mRNA transport</keyword>
<keyword evidence="6" id="KW-0811">Translocation</keyword>